<reference evidence="7 8" key="1">
    <citation type="journal article" date="2018" name="Sci. Adv.">
        <title>Multi-heme cytochromes provide a pathway for survival in energy-limited environments.</title>
        <authorList>
            <person name="Deng X."/>
            <person name="Dohmae N."/>
            <person name="Nealson K.H."/>
            <person name="Hashimoto K."/>
            <person name="Okamoto A."/>
        </authorList>
    </citation>
    <scope>NUCLEOTIDE SEQUENCE [LARGE SCALE GENOMIC DNA]</scope>
    <source>
        <strain evidence="7 8">IS5</strain>
    </source>
</reference>
<dbReference type="KEGG" id="dfl:DFE_2992"/>
<evidence type="ECO:0000313" key="8">
    <source>
        <dbReference type="Proteomes" id="UP000269883"/>
    </source>
</evidence>
<feature type="compositionally biased region" description="Basic and acidic residues" evidence="5">
    <location>
        <begin position="186"/>
        <end position="199"/>
    </location>
</feature>
<organism evidence="7 8">
    <name type="scientific">Desulfovibrio ferrophilus</name>
    <dbReference type="NCBI Taxonomy" id="241368"/>
    <lineage>
        <taxon>Bacteria</taxon>
        <taxon>Pseudomonadati</taxon>
        <taxon>Thermodesulfobacteriota</taxon>
        <taxon>Desulfovibrionia</taxon>
        <taxon>Desulfovibrionales</taxon>
        <taxon>Desulfovibrionaceae</taxon>
        <taxon>Desulfovibrio</taxon>
    </lineage>
</organism>
<feature type="transmembrane region" description="Helical" evidence="6">
    <location>
        <begin position="108"/>
        <end position="127"/>
    </location>
</feature>
<dbReference type="OrthoDB" id="5419037at2"/>
<evidence type="ECO:0000256" key="4">
    <source>
        <dbReference type="ARBA" id="ARBA00023136"/>
    </source>
</evidence>
<keyword evidence="8" id="KW-1185">Reference proteome</keyword>
<feature type="transmembrane region" description="Helical" evidence="6">
    <location>
        <begin position="6"/>
        <end position="23"/>
    </location>
</feature>
<keyword evidence="2 6" id="KW-0812">Transmembrane</keyword>
<feature type="region of interest" description="Disordered" evidence="5">
    <location>
        <begin position="178"/>
        <end position="218"/>
    </location>
</feature>
<feature type="compositionally biased region" description="Basic and acidic residues" evidence="5">
    <location>
        <begin position="208"/>
        <end position="218"/>
    </location>
</feature>
<name>A0A2Z6B2Q1_9BACT</name>
<dbReference type="GO" id="GO:0009403">
    <property type="term" value="P:toxin biosynthetic process"/>
    <property type="evidence" value="ECO:0007669"/>
    <property type="project" value="InterPro"/>
</dbReference>
<dbReference type="PANTHER" id="PTHR37306:SF1">
    <property type="entry name" value="COLICIN V PRODUCTION PROTEIN"/>
    <property type="match status" value="1"/>
</dbReference>
<dbReference type="Pfam" id="PF02674">
    <property type="entry name" value="Colicin_V"/>
    <property type="match status" value="1"/>
</dbReference>
<sequence length="218" mass="24513">MMISFLDVVFAVIALFFVVRGMFRGLFKEIASTVGVVAAYYVASNHNEIFVPFFQVWFKSPGLLHFLAYVSMFVAVMFGVMFVAWLLARMLRITPVFWVDVPGGMAVGFVKAWLVCAVALVGITSFMPDAEFVKTSKVVPYLNNGADFLAKYMPDNMKDFDPSILREKMEAEKKEAMEKFMSGGKGSDDKDGAMSEKSQEMLQKMSKSIKEMMSKDKE</sequence>
<accession>A0A2Z6B2Q1</accession>
<proteinExistence type="predicted"/>
<dbReference type="AlphaFoldDB" id="A0A2Z6B2Q1"/>
<dbReference type="PANTHER" id="PTHR37306">
    <property type="entry name" value="COLICIN V PRODUCTION PROTEIN"/>
    <property type="match status" value="1"/>
</dbReference>
<keyword evidence="4 6" id="KW-0472">Membrane</keyword>
<keyword evidence="3 6" id="KW-1133">Transmembrane helix</keyword>
<dbReference type="EMBL" id="AP017378">
    <property type="protein sequence ID" value="BBD09718.1"/>
    <property type="molecule type" value="Genomic_DNA"/>
</dbReference>
<dbReference type="Proteomes" id="UP000269883">
    <property type="component" value="Chromosome"/>
</dbReference>
<evidence type="ECO:0000313" key="7">
    <source>
        <dbReference type="EMBL" id="BBD09718.1"/>
    </source>
</evidence>
<gene>
    <name evidence="7" type="ORF">DFE_2992</name>
</gene>
<evidence type="ECO:0000256" key="1">
    <source>
        <dbReference type="ARBA" id="ARBA00004141"/>
    </source>
</evidence>
<evidence type="ECO:0000256" key="3">
    <source>
        <dbReference type="ARBA" id="ARBA00022989"/>
    </source>
</evidence>
<comment type="subcellular location">
    <subcellularLocation>
        <location evidence="1">Membrane</location>
        <topology evidence="1">Multi-pass membrane protein</topology>
    </subcellularLocation>
</comment>
<evidence type="ECO:0000256" key="2">
    <source>
        <dbReference type="ARBA" id="ARBA00022692"/>
    </source>
</evidence>
<evidence type="ECO:0000256" key="6">
    <source>
        <dbReference type="SAM" id="Phobius"/>
    </source>
</evidence>
<protein>
    <submittedName>
        <fullName evidence="7">Colicin V production protein</fullName>
    </submittedName>
</protein>
<dbReference type="GO" id="GO:0016020">
    <property type="term" value="C:membrane"/>
    <property type="evidence" value="ECO:0007669"/>
    <property type="project" value="UniProtKB-SubCell"/>
</dbReference>
<evidence type="ECO:0000256" key="5">
    <source>
        <dbReference type="SAM" id="MobiDB-lite"/>
    </source>
</evidence>
<feature type="transmembrane region" description="Helical" evidence="6">
    <location>
        <begin position="66"/>
        <end position="88"/>
    </location>
</feature>
<dbReference type="InterPro" id="IPR003825">
    <property type="entry name" value="Colicin-V_CvpA"/>
</dbReference>
<dbReference type="RefSeq" id="WP_126380742.1">
    <property type="nucleotide sequence ID" value="NZ_AP017378.1"/>
</dbReference>